<comment type="catalytic activity">
    <reaction evidence="1 7">
        <text>an N-acyl-D-glucosamine 6-phosphate = an N-acyl-D-mannosamine 6-phosphate</text>
        <dbReference type="Rhea" id="RHEA:23932"/>
        <dbReference type="ChEBI" id="CHEBI:57599"/>
        <dbReference type="ChEBI" id="CHEBI:57666"/>
        <dbReference type="EC" id="5.1.3.9"/>
    </reaction>
</comment>
<dbReference type="CDD" id="cd04729">
    <property type="entry name" value="NanE"/>
    <property type="match status" value="1"/>
</dbReference>
<comment type="function">
    <text evidence="2 7">Converts N-acetylmannosamine-6-phosphate (ManNAc-6-P) to N-acetylglucosamine-6-phosphate (GlcNAc-6-P).</text>
</comment>
<dbReference type="EC" id="5.1.3.9" evidence="7"/>
<name>A0ABW1X9W9_9CELL</name>
<proteinExistence type="inferred from homology"/>
<evidence type="ECO:0000256" key="6">
    <source>
        <dbReference type="ARBA" id="ARBA00023277"/>
    </source>
</evidence>
<keyword evidence="5 7" id="KW-0413">Isomerase</keyword>
<dbReference type="Proteomes" id="UP001596305">
    <property type="component" value="Unassembled WGS sequence"/>
</dbReference>
<dbReference type="NCBIfam" id="NF002231">
    <property type="entry name" value="PRK01130.1"/>
    <property type="match status" value="1"/>
</dbReference>
<evidence type="ECO:0000256" key="2">
    <source>
        <dbReference type="ARBA" id="ARBA00002147"/>
    </source>
</evidence>
<evidence type="ECO:0000256" key="1">
    <source>
        <dbReference type="ARBA" id="ARBA00000056"/>
    </source>
</evidence>
<keyword evidence="6 7" id="KW-0119">Carbohydrate metabolism</keyword>
<evidence type="ECO:0000256" key="4">
    <source>
        <dbReference type="ARBA" id="ARBA00007439"/>
    </source>
</evidence>
<evidence type="ECO:0000313" key="9">
    <source>
        <dbReference type="Proteomes" id="UP001596305"/>
    </source>
</evidence>
<dbReference type="Pfam" id="PF04131">
    <property type="entry name" value="NanE"/>
    <property type="match status" value="1"/>
</dbReference>
<reference evidence="9" key="1">
    <citation type="journal article" date="2019" name="Int. J. Syst. Evol. Microbiol.">
        <title>The Global Catalogue of Microorganisms (GCM) 10K type strain sequencing project: providing services to taxonomists for standard genome sequencing and annotation.</title>
        <authorList>
            <consortium name="The Broad Institute Genomics Platform"/>
            <consortium name="The Broad Institute Genome Sequencing Center for Infectious Disease"/>
            <person name="Wu L."/>
            <person name="Ma J."/>
        </authorList>
    </citation>
    <scope>NUCLEOTIDE SEQUENCE [LARGE SCALE GENOMIC DNA]</scope>
    <source>
        <strain evidence="9">CCUG 47105</strain>
    </source>
</reference>
<sequence length="245" mass="25074">MTDRPSTAPAPTAGPVTTDPLVALRGGLVVSCQAYPGEAMRDPRTMTQVALAAVRGGAVGIRVQGVADVEHVTHAFAELGITVPVTGLWKDGTDGVFITPTLRHAVAVARAGATIVAIDGTRRPRPDGLSLADTVAGLREHTSALVMADCGSLDDALAARDAGVDVVGTTLSGYTGERPRTDGPDLELLAQLVDRLDVPVIAEGRVHSPAQARAALDAGAWAVVVGTAITHPTSITGWFVDALTA</sequence>
<comment type="pathway">
    <text evidence="3 7">Amino-sugar metabolism; N-acetylneuraminate degradation; D-fructose 6-phosphate from N-acetylneuraminate: step 3/5.</text>
</comment>
<dbReference type="InterPro" id="IPR011060">
    <property type="entry name" value="RibuloseP-bd_barrel"/>
</dbReference>
<gene>
    <name evidence="7" type="primary">nanE</name>
    <name evidence="8" type="ORF">ACFP71_07005</name>
</gene>
<evidence type="ECO:0000256" key="3">
    <source>
        <dbReference type="ARBA" id="ARBA00005081"/>
    </source>
</evidence>
<evidence type="ECO:0000256" key="7">
    <source>
        <dbReference type="HAMAP-Rule" id="MF_01235"/>
    </source>
</evidence>
<dbReference type="Gene3D" id="3.20.20.70">
    <property type="entry name" value="Aldolase class I"/>
    <property type="match status" value="1"/>
</dbReference>
<comment type="similarity">
    <text evidence="4 7">Belongs to the NanE family.</text>
</comment>
<dbReference type="SUPFAM" id="SSF51366">
    <property type="entry name" value="Ribulose-phoshate binding barrel"/>
    <property type="match status" value="1"/>
</dbReference>
<dbReference type="RefSeq" id="WP_307824136.1">
    <property type="nucleotide sequence ID" value="NZ_BAAAIY010000003.1"/>
</dbReference>
<dbReference type="InterPro" id="IPR013785">
    <property type="entry name" value="Aldolase_TIM"/>
</dbReference>
<organism evidence="8 9">
    <name type="scientific">Oerskovia paurometabola</name>
    <dbReference type="NCBI Taxonomy" id="162170"/>
    <lineage>
        <taxon>Bacteria</taxon>
        <taxon>Bacillati</taxon>
        <taxon>Actinomycetota</taxon>
        <taxon>Actinomycetes</taxon>
        <taxon>Micrococcales</taxon>
        <taxon>Cellulomonadaceae</taxon>
        <taxon>Oerskovia</taxon>
    </lineage>
</organism>
<dbReference type="HAMAP" id="MF_01235">
    <property type="entry name" value="ManNAc6P_epimer"/>
    <property type="match status" value="1"/>
</dbReference>
<accession>A0ABW1X9W9</accession>
<comment type="caution">
    <text evidence="8">The sequence shown here is derived from an EMBL/GenBank/DDBJ whole genome shotgun (WGS) entry which is preliminary data.</text>
</comment>
<evidence type="ECO:0000256" key="5">
    <source>
        <dbReference type="ARBA" id="ARBA00023235"/>
    </source>
</evidence>
<keyword evidence="9" id="KW-1185">Reference proteome</keyword>
<dbReference type="EMBL" id="JBHSTM010000004">
    <property type="protein sequence ID" value="MFC6424567.1"/>
    <property type="molecule type" value="Genomic_DNA"/>
</dbReference>
<protein>
    <recommendedName>
        <fullName evidence="7">Putative N-acetylmannosamine-6-phosphate 2-epimerase</fullName>
        <ecNumber evidence="7">5.1.3.9</ecNumber>
    </recommendedName>
    <alternativeName>
        <fullName evidence="7">ManNAc-6-P epimerase</fullName>
    </alternativeName>
</protein>
<dbReference type="InterPro" id="IPR007260">
    <property type="entry name" value="NanE"/>
</dbReference>
<evidence type="ECO:0000313" key="8">
    <source>
        <dbReference type="EMBL" id="MFC6424567.1"/>
    </source>
</evidence>
<dbReference type="PANTHER" id="PTHR36204">
    <property type="entry name" value="N-ACETYLMANNOSAMINE-6-PHOSPHATE 2-EPIMERASE-RELATED"/>
    <property type="match status" value="1"/>
</dbReference>
<dbReference type="PANTHER" id="PTHR36204:SF1">
    <property type="entry name" value="N-ACETYLMANNOSAMINE-6-PHOSPHATE 2-EPIMERASE-RELATED"/>
    <property type="match status" value="1"/>
</dbReference>